<protein>
    <submittedName>
        <fullName evidence="6">Uncharacterized protein</fullName>
    </submittedName>
</protein>
<keyword evidence="2" id="KW-0294">Fucose metabolism</keyword>
<keyword evidence="7" id="KW-1185">Reference proteome</keyword>
<keyword evidence="5" id="KW-0812">Transmembrane</keyword>
<dbReference type="EMBL" id="JASBNA010000002">
    <property type="protein sequence ID" value="KAK7695288.1"/>
    <property type="molecule type" value="Genomic_DNA"/>
</dbReference>
<dbReference type="CDD" id="cd11296">
    <property type="entry name" value="O-FucT_like"/>
    <property type="match status" value="1"/>
</dbReference>
<dbReference type="AlphaFoldDB" id="A0AAW0GPG1"/>
<dbReference type="GO" id="GO:0016740">
    <property type="term" value="F:transferase activity"/>
    <property type="evidence" value="ECO:0007669"/>
    <property type="project" value="UniProtKB-KW"/>
</dbReference>
<evidence type="ECO:0000256" key="1">
    <source>
        <dbReference type="ARBA" id="ARBA00022679"/>
    </source>
</evidence>
<keyword evidence="1" id="KW-0808">Transferase</keyword>
<comment type="caution">
    <text evidence="6">The sequence shown here is derived from an EMBL/GenBank/DDBJ whole genome shotgun (WGS) entry which is preliminary data.</text>
</comment>
<gene>
    <name evidence="6" type="ORF">QCA50_002478</name>
</gene>
<dbReference type="GO" id="GO:0006004">
    <property type="term" value="P:fucose metabolic process"/>
    <property type="evidence" value="ECO:0007669"/>
    <property type="project" value="UniProtKB-KW"/>
</dbReference>
<dbReference type="Gene3D" id="3.40.50.11350">
    <property type="match status" value="1"/>
</dbReference>
<keyword evidence="3" id="KW-0119">Carbohydrate metabolism</keyword>
<evidence type="ECO:0000313" key="6">
    <source>
        <dbReference type="EMBL" id="KAK7695288.1"/>
    </source>
</evidence>
<evidence type="ECO:0000256" key="5">
    <source>
        <dbReference type="SAM" id="Phobius"/>
    </source>
</evidence>
<feature type="transmembrane region" description="Helical" evidence="5">
    <location>
        <begin position="53"/>
        <end position="75"/>
    </location>
</feature>
<organism evidence="6 7">
    <name type="scientific">Cerrena zonata</name>
    <dbReference type="NCBI Taxonomy" id="2478898"/>
    <lineage>
        <taxon>Eukaryota</taxon>
        <taxon>Fungi</taxon>
        <taxon>Dikarya</taxon>
        <taxon>Basidiomycota</taxon>
        <taxon>Agaricomycotina</taxon>
        <taxon>Agaricomycetes</taxon>
        <taxon>Polyporales</taxon>
        <taxon>Cerrenaceae</taxon>
        <taxon>Cerrena</taxon>
    </lineage>
</organism>
<sequence length="540" mass="61147">MKGSPDVNSGHARSDSNVPLLPYAEHSRPSTPVTSKLSYTGRQPAVDIQRRRIVFLAGAVLSVVSVMALAMLTIGRSTGYVVSEMDGQFSLSSNTTIPPSVSVTASSDSAPALASPEASHEQYDEIVAVTPSYPQTLLGPPTDRFRDNLRNDTKYITSWISAGWNNDVMTYANLIYLGQITDRVPVIGLFTPSHIGGDAPPIAFGEVFNVSRFIEDSSIPIVEWDDVKNPDSEVVEDLGCWNIWEAVQYYEHHPRGSTVPDWVGLDISYTRGPDWLKKIPNYEHNKCSTFWALARLAYPEDRNKNIGNALPSPVHKTVLDPDEHMLCYDYLYYACADQEFEFEWEYAPAWKYVARYLRWSDPVQETAAAYVNRLFGLPDDAAVPPYITIHVRHGDFNGWCWEAETAEDCFAPLTAIARRVREVQDEIRVRKGIDIPMTRVIMTSDDRNETWWDEVKSYGWARMDHTEQQTVEHYGRWYPVILDSAIQSNGLGFVGTDRSTFSILSMRRVQDWHGGATRLVKWGKKDADAHRKRMAMEYPE</sequence>
<name>A0AAW0GPG1_9APHY</name>
<accession>A0AAW0GPG1</accession>
<keyword evidence="5" id="KW-1133">Transmembrane helix</keyword>
<evidence type="ECO:0000256" key="2">
    <source>
        <dbReference type="ARBA" id="ARBA00023253"/>
    </source>
</evidence>
<reference evidence="6 7" key="1">
    <citation type="submission" date="2022-09" db="EMBL/GenBank/DDBJ databases">
        <authorList>
            <person name="Palmer J.M."/>
        </authorList>
    </citation>
    <scope>NUCLEOTIDE SEQUENCE [LARGE SCALE GENOMIC DNA]</scope>
    <source>
        <strain evidence="6 7">DSM 7382</strain>
    </source>
</reference>
<dbReference type="Pfam" id="PF10250">
    <property type="entry name" value="O-FucT"/>
    <property type="match status" value="1"/>
</dbReference>
<feature type="compositionally biased region" description="Polar residues" evidence="4">
    <location>
        <begin position="29"/>
        <end position="38"/>
    </location>
</feature>
<evidence type="ECO:0000256" key="4">
    <source>
        <dbReference type="SAM" id="MobiDB-lite"/>
    </source>
</evidence>
<feature type="region of interest" description="Disordered" evidence="4">
    <location>
        <begin position="1"/>
        <end position="38"/>
    </location>
</feature>
<keyword evidence="5" id="KW-0472">Membrane</keyword>
<dbReference type="Proteomes" id="UP001385951">
    <property type="component" value="Unassembled WGS sequence"/>
</dbReference>
<proteinExistence type="predicted"/>
<dbReference type="InterPro" id="IPR019378">
    <property type="entry name" value="GDP-Fuc_O-FucTrfase"/>
</dbReference>
<evidence type="ECO:0000256" key="3">
    <source>
        <dbReference type="ARBA" id="ARBA00023277"/>
    </source>
</evidence>
<evidence type="ECO:0000313" key="7">
    <source>
        <dbReference type="Proteomes" id="UP001385951"/>
    </source>
</evidence>